<protein>
    <submittedName>
        <fullName evidence="3">Uncharacterized protein</fullName>
    </submittedName>
</protein>
<organism evidence="3 4">
    <name type="scientific">Albula glossodonta</name>
    <name type="common">roundjaw bonefish</name>
    <dbReference type="NCBI Taxonomy" id="121402"/>
    <lineage>
        <taxon>Eukaryota</taxon>
        <taxon>Metazoa</taxon>
        <taxon>Chordata</taxon>
        <taxon>Craniata</taxon>
        <taxon>Vertebrata</taxon>
        <taxon>Euteleostomi</taxon>
        <taxon>Actinopterygii</taxon>
        <taxon>Neopterygii</taxon>
        <taxon>Teleostei</taxon>
        <taxon>Albuliformes</taxon>
        <taxon>Albulidae</taxon>
        <taxon>Albula</taxon>
    </lineage>
</organism>
<dbReference type="EMBL" id="JAFBMS010000037">
    <property type="protein sequence ID" value="KAG9341243.1"/>
    <property type="molecule type" value="Genomic_DNA"/>
</dbReference>
<feature type="compositionally biased region" description="Basic and acidic residues" evidence="1">
    <location>
        <begin position="41"/>
        <end position="65"/>
    </location>
</feature>
<reference evidence="3" key="1">
    <citation type="thesis" date="2021" institute="BYU ScholarsArchive" country="Provo, UT, USA">
        <title>Applications of and Algorithms for Genome Assembly and Genomic Analyses with an Emphasis on Marine Teleosts.</title>
        <authorList>
            <person name="Pickett B.D."/>
        </authorList>
    </citation>
    <scope>NUCLEOTIDE SEQUENCE</scope>
    <source>
        <strain evidence="3">HI-2016</strain>
    </source>
</reference>
<sequence length="65" mass="7180">MPLTVTLGKSLGVLVSVVVASAIGLLLIVTLIWCLLRKRRAERDQQSAKDVMYKPGEKEEKISKV</sequence>
<evidence type="ECO:0000256" key="1">
    <source>
        <dbReference type="SAM" id="MobiDB-lite"/>
    </source>
</evidence>
<keyword evidence="4" id="KW-1185">Reference proteome</keyword>
<proteinExistence type="predicted"/>
<evidence type="ECO:0000313" key="4">
    <source>
        <dbReference type="Proteomes" id="UP000824540"/>
    </source>
</evidence>
<name>A0A8T2NKI8_9TELE</name>
<feature type="region of interest" description="Disordered" evidence="1">
    <location>
        <begin position="40"/>
        <end position="65"/>
    </location>
</feature>
<keyword evidence="2" id="KW-0472">Membrane</keyword>
<accession>A0A8T2NKI8</accession>
<dbReference type="AlphaFoldDB" id="A0A8T2NKI8"/>
<evidence type="ECO:0000256" key="2">
    <source>
        <dbReference type="SAM" id="Phobius"/>
    </source>
</evidence>
<comment type="caution">
    <text evidence="3">The sequence shown here is derived from an EMBL/GenBank/DDBJ whole genome shotgun (WGS) entry which is preliminary data.</text>
</comment>
<evidence type="ECO:0000313" key="3">
    <source>
        <dbReference type="EMBL" id="KAG9341243.1"/>
    </source>
</evidence>
<dbReference type="Proteomes" id="UP000824540">
    <property type="component" value="Unassembled WGS sequence"/>
</dbReference>
<gene>
    <name evidence="3" type="ORF">JZ751_019684</name>
</gene>
<feature type="transmembrane region" description="Helical" evidence="2">
    <location>
        <begin position="12"/>
        <end position="36"/>
    </location>
</feature>
<keyword evidence="2" id="KW-0812">Transmembrane</keyword>
<keyword evidence="2" id="KW-1133">Transmembrane helix</keyword>